<dbReference type="AlphaFoldDB" id="A0AA96Y5B8"/>
<dbReference type="EMBL" id="CP053540">
    <property type="protein sequence ID" value="WOB44310.1"/>
    <property type="molecule type" value="Genomic_DNA"/>
</dbReference>
<organism evidence="2">
    <name type="scientific">Thermoleptolyngbya oregonensis NK1-22</name>
    <dbReference type="NCBI Taxonomy" id="2547457"/>
    <lineage>
        <taxon>Bacteria</taxon>
        <taxon>Bacillati</taxon>
        <taxon>Cyanobacteriota</taxon>
        <taxon>Cyanophyceae</taxon>
        <taxon>Oculatellales</taxon>
        <taxon>Oculatellaceae</taxon>
        <taxon>Thermoleptolyngbya</taxon>
    </lineage>
</organism>
<evidence type="ECO:0000256" key="1">
    <source>
        <dbReference type="SAM" id="Coils"/>
    </source>
</evidence>
<name>A0AA96Y5B8_9CYAN</name>
<accession>A0AA96Y5B8</accession>
<sequence length="163" mass="18612">MFFLLPLVGVAVGAAVGALVTHASGEKDRQSAEHHRKVANDLTNKFSNLEKRYNEYAGKSKSQIDELTKQHALDEAEKDLLRLAIRLQQSLYMLMWDIDNKPTYDALIDFEQAVEATNRVLSELDEETIQIPNKYFSRNLTRVKRREKLAETKQKKMESSSAA</sequence>
<dbReference type="KEGG" id="tog:HNI00_15045"/>
<dbReference type="RefSeq" id="WP_316787409.1">
    <property type="nucleotide sequence ID" value="NZ_CP053540.1"/>
</dbReference>
<gene>
    <name evidence="2" type="ORF">HNI00_15045</name>
</gene>
<protein>
    <submittedName>
        <fullName evidence="2">Uncharacterized protein</fullName>
    </submittedName>
</protein>
<proteinExistence type="predicted"/>
<reference evidence="2" key="1">
    <citation type="submission" date="2020-05" db="EMBL/GenBank/DDBJ databases">
        <authorList>
            <person name="Zhu T."/>
            <person name="Keshari N."/>
            <person name="Lu X."/>
        </authorList>
    </citation>
    <scope>NUCLEOTIDE SEQUENCE</scope>
    <source>
        <strain evidence="2">NK1-22</strain>
    </source>
</reference>
<feature type="coiled-coil region" evidence="1">
    <location>
        <begin position="32"/>
        <end position="59"/>
    </location>
</feature>
<keyword evidence="1" id="KW-0175">Coiled coil</keyword>
<evidence type="ECO:0000313" key="2">
    <source>
        <dbReference type="EMBL" id="WOB44310.1"/>
    </source>
</evidence>